<dbReference type="EMBL" id="KL250511">
    <property type="protein sequence ID" value="KGB32642.1"/>
    <property type="molecule type" value="Genomic_DNA"/>
</dbReference>
<accession>A0A094ZFR6</accession>
<feature type="compositionally biased region" description="Basic residues" evidence="1">
    <location>
        <begin position="1"/>
        <end position="14"/>
    </location>
</feature>
<feature type="region of interest" description="Disordered" evidence="1">
    <location>
        <begin position="1"/>
        <end position="29"/>
    </location>
</feature>
<evidence type="ECO:0000313" key="2">
    <source>
        <dbReference type="EMBL" id="KGB32642.1"/>
    </source>
</evidence>
<organism evidence="2">
    <name type="scientific">Schistosoma haematobium</name>
    <name type="common">Blood fluke</name>
    <dbReference type="NCBI Taxonomy" id="6185"/>
    <lineage>
        <taxon>Eukaryota</taxon>
        <taxon>Metazoa</taxon>
        <taxon>Spiralia</taxon>
        <taxon>Lophotrochozoa</taxon>
        <taxon>Platyhelminthes</taxon>
        <taxon>Trematoda</taxon>
        <taxon>Digenea</taxon>
        <taxon>Strigeidida</taxon>
        <taxon>Schistosomatoidea</taxon>
        <taxon>Schistosomatidae</taxon>
        <taxon>Schistosoma</taxon>
    </lineage>
</organism>
<proteinExistence type="predicted"/>
<sequence length="60" mass="6873">MFSNIKRKLTHPRPKPNSSTAQCLTKKDEGTTKKDRVEFVIISELSKLSREKVVKIQSTN</sequence>
<gene>
    <name evidence="2" type="ORF">MS3_00768</name>
</gene>
<protein>
    <submittedName>
        <fullName evidence="2">Uncharacterized protein</fullName>
    </submittedName>
</protein>
<name>A0A094ZFR6_SCHHA</name>
<evidence type="ECO:0000256" key="1">
    <source>
        <dbReference type="SAM" id="MobiDB-lite"/>
    </source>
</evidence>
<reference evidence="2" key="1">
    <citation type="journal article" date="2012" name="Nat. Genet.">
        <title>Whole-genome sequence of Schistosoma haematobium.</title>
        <authorList>
            <person name="Young N.D."/>
            <person name="Jex A.R."/>
            <person name="Li B."/>
            <person name="Liu S."/>
            <person name="Yang L."/>
            <person name="Xiong Z."/>
            <person name="Li Y."/>
            <person name="Cantacessi C."/>
            <person name="Hall R.S."/>
            <person name="Xu X."/>
            <person name="Chen F."/>
            <person name="Wu X."/>
            <person name="Zerlotini A."/>
            <person name="Oliveira G."/>
            <person name="Hofmann A."/>
            <person name="Zhang G."/>
            <person name="Fang X."/>
            <person name="Kang Y."/>
            <person name="Campbell B.E."/>
            <person name="Loukas A."/>
            <person name="Ranganathan S."/>
            <person name="Rollinson D."/>
            <person name="Rinaldi G."/>
            <person name="Brindley P.J."/>
            <person name="Yang H."/>
            <person name="Wang J."/>
            <person name="Wang J."/>
            <person name="Gasser R.B."/>
        </authorList>
    </citation>
    <scope>NUCLEOTIDE SEQUENCE [LARGE SCALE GENOMIC DNA]</scope>
</reference>
<dbReference type="AlphaFoldDB" id="A0A094ZFR6"/>